<proteinExistence type="predicted"/>
<dbReference type="RefSeq" id="WP_011524186.1">
    <property type="nucleotide sequence ID" value="NC_008009.1"/>
</dbReference>
<evidence type="ECO:0000313" key="1">
    <source>
        <dbReference type="EMBL" id="ABF42387.1"/>
    </source>
</evidence>
<dbReference type="STRING" id="204669.Acid345_3386"/>
<sequence>MSAAMPVVPTTDFNLADQVEQYIDAMDLIHAISSFHPESVGLIAELEEGKAEIRARIHRHVAAFGEVDIARIFSRSLVAGRWRVFVRLDEPGDAIYMVQISRK</sequence>
<organism evidence="1 2">
    <name type="scientific">Koribacter versatilis (strain Ellin345)</name>
    <dbReference type="NCBI Taxonomy" id="204669"/>
    <lineage>
        <taxon>Bacteria</taxon>
        <taxon>Pseudomonadati</taxon>
        <taxon>Acidobacteriota</taxon>
        <taxon>Terriglobia</taxon>
        <taxon>Terriglobales</taxon>
        <taxon>Candidatus Korobacteraceae</taxon>
        <taxon>Candidatus Korobacter</taxon>
    </lineage>
</organism>
<dbReference type="AlphaFoldDB" id="Q1IL63"/>
<gene>
    <name evidence="1" type="ordered locus">Acid345_3386</name>
</gene>
<name>Q1IL63_KORVE</name>
<protein>
    <submittedName>
        <fullName evidence="1">Uncharacterized protein</fullName>
    </submittedName>
</protein>
<evidence type="ECO:0000313" key="2">
    <source>
        <dbReference type="Proteomes" id="UP000002432"/>
    </source>
</evidence>
<dbReference type="EMBL" id="CP000360">
    <property type="protein sequence ID" value="ABF42387.1"/>
    <property type="molecule type" value="Genomic_DNA"/>
</dbReference>
<keyword evidence="2" id="KW-1185">Reference proteome</keyword>
<dbReference type="EnsemblBacteria" id="ABF42387">
    <property type="protein sequence ID" value="ABF42387"/>
    <property type="gene ID" value="Acid345_3386"/>
</dbReference>
<reference evidence="1 2" key="1">
    <citation type="journal article" date="2009" name="Appl. Environ. Microbiol.">
        <title>Three genomes from the phylum Acidobacteria provide insight into the lifestyles of these microorganisms in soils.</title>
        <authorList>
            <person name="Ward N.L."/>
            <person name="Challacombe J.F."/>
            <person name="Janssen P.H."/>
            <person name="Henrissat B."/>
            <person name="Coutinho P.M."/>
            <person name="Wu M."/>
            <person name="Xie G."/>
            <person name="Haft D.H."/>
            <person name="Sait M."/>
            <person name="Badger J."/>
            <person name="Barabote R.D."/>
            <person name="Bradley B."/>
            <person name="Brettin T.S."/>
            <person name="Brinkac L.M."/>
            <person name="Bruce D."/>
            <person name="Creasy T."/>
            <person name="Daugherty S.C."/>
            <person name="Davidsen T.M."/>
            <person name="DeBoy R.T."/>
            <person name="Detter J.C."/>
            <person name="Dodson R.J."/>
            <person name="Durkin A.S."/>
            <person name="Ganapathy A."/>
            <person name="Gwinn-Giglio M."/>
            <person name="Han C.S."/>
            <person name="Khouri H."/>
            <person name="Kiss H."/>
            <person name="Kothari S.P."/>
            <person name="Madupu R."/>
            <person name="Nelson K.E."/>
            <person name="Nelson W.C."/>
            <person name="Paulsen I."/>
            <person name="Penn K."/>
            <person name="Ren Q."/>
            <person name="Rosovitz M.J."/>
            <person name="Selengut J.D."/>
            <person name="Shrivastava S."/>
            <person name="Sullivan S.A."/>
            <person name="Tapia R."/>
            <person name="Thompson L.S."/>
            <person name="Watkins K.L."/>
            <person name="Yang Q."/>
            <person name="Yu C."/>
            <person name="Zafar N."/>
            <person name="Zhou L."/>
            <person name="Kuske C.R."/>
        </authorList>
    </citation>
    <scope>NUCLEOTIDE SEQUENCE [LARGE SCALE GENOMIC DNA]</scope>
    <source>
        <strain evidence="1 2">Ellin345</strain>
    </source>
</reference>
<dbReference type="Proteomes" id="UP000002432">
    <property type="component" value="Chromosome"/>
</dbReference>
<accession>Q1IL63</accession>
<dbReference type="HOGENOM" id="CLU_2260060_0_0_0"/>
<dbReference type="KEGG" id="aba:Acid345_3386"/>